<dbReference type="Pfam" id="PF00903">
    <property type="entry name" value="Glyoxalase"/>
    <property type="match status" value="1"/>
</dbReference>
<evidence type="ECO:0000313" key="2">
    <source>
        <dbReference type="EMBL" id="PRY67066.1"/>
    </source>
</evidence>
<feature type="domain" description="VOC" evidence="1">
    <location>
        <begin position="4"/>
        <end position="130"/>
    </location>
</feature>
<dbReference type="AlphaFoldDB" id="A0A2T0VA45"/>
<sequence length="144" mass="14982">MEPGVHFITFSTRSLDAARALYVDGLGWTPLMDVAGEIIFFQVAPGVVLGLFDAVKFADDLGVDPAASTGLSGATLSRNVGSAEEVTALADAFVTAGATMLKSPQAGAFGGIFHAHVQDPNGLIWEIAHNPGWRIDEAGTVHFG</sequence>
<dbReference type="EMBL" id="PVTL01000008">
    <property type="protein sequence ID" value="PRY67066.1"/>
    <property type="molecule type" value="Genomic_DNA"/>
</dbReference>
<comment type="caution">
    <text evidence="2">The sequence shown here is derived from an EMBL/GenBank/DDBJ whole genome shotgun (WGS) entry which is preliminary data.</text>
</comment>
<organism evidence="2 3">
    <name type="scientific">Glaciihabitans tibetensis</name>
    <dbReference type="NCBI Taxonomy" id="1266600"/>
    <lineage>
        <taxon>Bacteria</taxon>
        <taxon>Bacillati</taxon>
        <taxon>Actinomycetota</taxon>
        <taxon>Actinomycetes</taxon>
        <taxon>Micrococcales</taxon>
        <taxon>Microbacteriaceae</taxon>
        <taxon>Glaciihabitans</taxon>
    </lineage>
</organism>
<dbReference type="InterPro" id="IPR004360">
    <property type="entry name" value="Glyas_Fos-R_dOase_dom"/>
</dbReference>
<dbReference type="PANTHER" id="PTHR36503:SF1">
    <property type="entry name" value="BLR2520 PROTEIN"/>
    <property type="match status" value="1"/>
</dbReference>
<evidence type="ECO:0000313" key="3">
    <source>
        <dbReference type="Proteomes" id="UP000237983"/>
    </source>
</evidence>
<dbReference type="PANTHER" id="PTHR36503">
    <property type="entry name" value="BLR2520 PROTEIN"/>
    <property type="match status" value="1"/>
</dbReference>
<dbReference type="Gene3D" id="3.10.180.10">
    <property type="entry name" value="2,3-Dihydroxybiphenyl 1,2-Dioxygenase, domain 1"/>
    <property type="match status" value="1"/>
</dbReference>
<dbReference type="PROSITE" id="PS51819">
    <property type="entry name" value="VOC"/>
    <property type="match status" value="1"/>
</dbReference>
<dbReference type="InterPro" id="IPR029068">
    <property type="entry name" value="Glyas_Bleomycin-R_OHBP_Dase"/>
</dbReference>
<keyword evidence="3" id="KW-1185">Reference proteome</keyword>
<name>A0A2T0VA45_9MICO</name>
<proteinExistence type="predicted"/>
<evidence type="ECO:0000259" key="1">
    <source>
        <dbReference type="PROSITE" id="PS51819"/>
    </source>
</evidence>
<dbReference type="SUPFAM" id="SSF54593">
    <property type="entry name" value="Glyoxalase/Bleomycin resistance protein/Dihydroxybiphenyl dioxygenase"/>
    <property type="match status" value="1"/>
</dbReference>
<dbReference type="Proteomes" id="UP000237983">
    <property type="component" value="Unassembled WGS sequence"/>
</dbReference>
<reference evidence="2 3" key="1">
    <citation type="submission" date="2018-03" db="EMBL/GenBank/DDBJ databases">
        <title>Genomic Encyclopedia of Type Strains, Phase III (KMG-III): the genomes of soil and plant-associated and newly described type strains.</title>
        <authorList>
            <person name="Whitman W."/>
        </authorList>
    </citation>
    <scope>NUCLEOTIDE SEQUENCE [LARGE SCALE GENOMIC DNA]</scope>
    <source>
        <strain evidence="2 3">CGMCC 1.12484</strain>
    </source>
</reference>
<dbReference type="InterPro" id="IPR037523">
    <property type="entry name" value="VOC_core"/>
</dbReference>
<protein>
    <recommendedName>
        <fullName evidence="1">VOC domain-containing protein</fullName>
    </recommendedName>
</protein>
<gene>
    <name evidence="2" type="ORF">B0I08_108153</name>
</gene>
<accession>A0A2T0VA45</accession>
<dbReference type="OrthoDB" id="9798430at2"/>
<dbReference type="RefSeq" id="WP_106214231.1">
    <property type="nucleotide sequence ID" value="NZ_PVTL01000008.1"/>
</dbReference>